<reference evidence="1 2" key="1">
    <citation type="submission" date="2016-09" db="EMBL/GenBank/DDBJ databases">
        <title>Chromobacterium muskegensis sp. nov., an insecticidal bacterium isolated from Sphagnum bogs.</title>
        <authorList>
            <person name="Sparks M.E."/>
            <person name="Blackburn M.B."/>
            <person name="Gundersen-Rindal D.E."/>
            <person name="Mitchell A."/>
            <person name="Farrar R."/>
            <person name="Kuhar D."/>
        </authorList>
    </citation>
    <scope>NUCLEOTIDE SEQUENCE [LARGE SCALE GENOMIC DNA]</scope>
    <source>
        <strain evidence="1 2">14B-1</strain>
    </source>
</reference>
<dbReference type="Proteomes" id="UP000180280">
    <property type="component" value="Unassembled WGS sequence"/>
</dbReference>
<accession>A0ABX3CB95</accession>
<dbReference type="RefSeq" id="WP_071113466.1">
    <property type="nucleotide sequence ID" value="NZ_MKCT01000032.1"/>
</dbReference>
<gene>
    <name evidence="1" type="ORF">BI344_17820</name>
</gene>
<comment type="caution">
    <text evidence="1">The sequence shown here is derived from an EMBL/GenBank/DDBJ whole genome shotgun (WGS) entry which is preliminary data.</text>
</comment>
<evidence type="ECO:0000313" key="2">
    <source>
        <dbReference type="Proteomes" id="UP000180280"/>
    </source>
</evidence>
<dbReference type="EMBL" id="MKCT01000032">
    <property type="protein sequence ID" value="OHX19563.1"/>
    <property type="molecule type" value="Genomic_DNA"/>
</dbReference>
<sequence>MASETGVTVMAASRHTAIIQDESPLEVFGMKAVQLRSVLETTYGELGRDFRRLLEGRQDEVLWLCARLAQEMVLLLAVHGKGSKRADSQSLEQHRAEIMAGVRDKILSQAADKDQVEAANTTGKS</sequence>
<keyword evidence="2" id="KW-1185">Reference proteome</keyword>
<protein>
    <submittedName>
        <fullName evidence="1">Uncharacterized protein</fullName>
    </submittedName>
</protein>
<proteinExistence type="predicted"/>
<name>A0ABX3CB95_9NEIS</name>
<evidence type="ECO:0000313" key="1">
    <source>
        <dbReference type="EMBL" id="OHX19563.1"/>
    </source>
</evidence>
<organism evidence="1 2">
    <name type="scientific">Chromobacterium sphagni</name>
    <dbReference type="NCBI Taxonomy" id="1903179"/>
    <lineage>
        <taxon>Bacteria</taxon>
        <taxon>Pseudomonadati</taxon>
        <taxon>Pseudomonadota</taxon>
        <taxon>Betaproteobacteria</taxon>
        <taxon>Neisseriales</taxon>
        <taxon>Chromobacteriaceae</taxon>
        <taxon>Chromobacterium</taxon>
    </lineage>
</organism>